<dbReference type="AlphaFoldDB" id="A0A1D6GXG8"/>
<sequence>MLSTGLRKEDSWCMVYFRPCFSIFLIYKGAQFSCTFLYLFFIEYTGELRKYIKKKNKGPKRTRYIIASLRWLENSIQEHLQRETNYPGPKTWRKDRPFAPAKLHINTSSLVLQRAILDLETLLGTHTYSYASKASKHQESPKN</sequence>
<protein>
    <submittedName>
        <fullName evidence="1">Transcription factor jumonji (JmjC) domain-containing protein</fullName>
    </submittedName>
</protein>
<reference evidence="1" key="1">
    <citation type="submission" date="2015-12" db="EMBL/GenBank/DDBJ databases">
        <title>Update maize B73 reference genome by single molecule sequencing technologies.</title>
        <authorList>
            <consortium name="Maize Genome Sequencing Project"/>
            <person name="Ware D."/>
        </authorList>
    </citation>
    <scope>NUCLEOTIDE SEQUENCE</scope>
    <source>
        <tissue evidence="1">Seedling</tissue>
    </source>
</reference>
<organism evidence="1">
    <name type="scientific">Zea mays</name>
    <name type="common">Maize</name>
    <dbReference type="NCBI Taxonomy" id="4577"/>
    <lineage>
        <taxon>Eukaryota</taxon>
        <taxon>Viridiplantae</taxon>
        <taxon>Streptophyta</taxon>
        <taxon>Embryophyta</taxon>
        <taxon>Tracheophyta</taxon>
        <taxon>Spermatophyta</taxon>
        <taxon>Magnoliopsida</taxon>
        <taxon>Liliopsida</taxon>
        <taxon>Poales</taxon>
        <taxon>Poaceae</taxon>
        <taxon>PACMAD clade</taxon>
        <taxon>Panicoideae</taxon>
        <taxon>Andropogonodae</taxon>
        <taxon>Andropogoneae</taxon>
        <taxon>Tripsacinae</taxon>
        <taxon>Zea</taxon>
    </lineage>
</organism>
<accession>A0A1D6GXG8</accession>
<evidence type="ECO:0000313" key="1">
    <source>
        <dbReference type="EMBL" id="AQK67472.1"/>
    </source>
</evidence>
<name>A0A1D6GXG8_MAIZE</name>
<gene>
    <name evidence="1" type="ORF">ZEAMMB73_Zm00001d014900</name>
</gene>
<proteinExistence type="predicted"/>
<dbReference type="EMBL" id="CM000781">
    <property type="protein sequence ID" value="AQK67472.1"/>
    <property type="molecule type" value="Genomic_DNA"/>
</dbReference>